<dbReference type="GO" id="GO:0044718">
    <property type="term" value="P:siderophore transmembrane transport"/>
    <property type="evidence" value="ECO:0007669"/>
    <property type="project" value="TreeGrafter"/>
</dbReference>
<dbReference type="Gene3D" id="2.170.130.10">
    <property type="entry name" value="TonB-dependent receptor, plug domain"/>
    <property type="match status" value="1"/>
</dbReference>
<organism evidence="12 13">
    <name type="scientific">Chitinophaga costaii</name>
    <dbReference type="NCBI Taxonomy" id="1335309"/>
    <lineage>
        <taxon>Bacteria</taxon>
        <taxon>Pseudomonadati</taxon>
        <taxon>Bacteroidota</taxon>
        <taxon>Chitinophagia</taxon>
        <taxon>Chitinophagales</taxon>
        <taxon>Chitinophagaceae</taxon>
        <taxon>Chitinophaga</taxon>
    </lineage>
</organism>
<dbReference type="NCBIfam" id="TIGR04056">
    <property type="entry name" value="OMP_RagA_SusC"/>
    <property type="match status" value="1"/>
</dbReference>
<dbReference type="Proteomes" id="UP000242818">
    <property type="component" value="Unassembled WGS sequence"/>
</dbReference>
<dbReference type="STRING" id="1335309.GA0116948_103350"/>
<dbReference type="GO" id="GO:0015344">
    <property type="term" value="F:siderophore uptake transmembrane transporter activity"/>
    <property type="evidence" value="ECO:0007669"/>
    <property type="project" value="TreeGrafter"/>
</dbReference>
<dbReference type="Gene3D" id="2.40.170.20">
    <property type="entry name" value="TonB-dependent receptor, beta-barrel domain"/>
    <property type="match status" value="1"/>
</dbReference>
<dbReference type="Gene3D" id="2.60.40.1120">
    <property type="entry name" value="Carboxypeptidase-like, regulatory domain"/>
    <property type="match status" value="1"/>
</dbReference>
<dbReference type="OrthoDB" id="9768177at2"/>
<dbReference type="InterPro" id="IPR036942">
    <property type="entry name" value="Beta-barrel_TonB_sf"/>
</dbReference>
<dbReference type="Pfam" id="PF13715">
    <property type="entry name" value="CarbopepD_reg_2"/>
    <property type="match status" value="1"/>
</dbReference>
<dbReference type="SUPFAM" id="SSF56935">
    <property type="entry name" value="Porins"/>
    <property type="match status" value="1"/>
</dbReference>
<feature type="chain" id="PRO_5008689598" evidence="10">
    <location>
        <begin position="21"/>
        <end position="1054"/>
    </location>
</feature>
<gene>
    <name evidence="12" type="ORF">GA0116948_103350</name>
</gene>
<dbReference type="PANTHER" id="PTHR30069">
    <property type="entry name" value="TONB-DEPENDENT OUTER MEMBRANE RECEPTOR"/>
    <property type="match status" value="1"/>
</dbReference>
<evidence type="ECO:0000256" key="6">
    <source>
        <dbReference type="ARBA" id="ARBA00023136"/>
    </source>
</evidence>
<dbReference type="AlphaFoldDB" id="A0A1C4C0Z0"/>
<sequence length="1054" mass="115459">MKRALLFFTMLMVAATMVYAQQHQVSGKVTGSDGAAVPLATVQVKGTTTGTTADANGVFTLTVNPSDILVIRSVGFQSQEVRVGNGGTLNVILTPDNASLQEVVVTALGIRRNKNELPYAAQTVTAEELNRTRDANVTNSLSGKVSGLEIRRNNSLGGSTNIVLRGNKSLTNDNQAMFVVDGVPIDNANTNNHDSRTGAGGYDYGNAAADINPDDIESVNVLKGAAASALYGSRAANGVIMITTKKAAKGVGVTINSGVTKGYIDKSTLPKYQHEYGAGYGDYFDYGADDVPIVPMYDDASLGHKFDPSMQVYTWESFDPTDKNYGKSVPWVAASHGPNSFYLNPTSTNNSVTINSGGEKGYFKLGYTKSIEDGILPNSQLKKDLVNFGASYDVTDKLTASANANFTRQTGLGRYGTGYGLNNVSSNLRQWWEMNTDLKSQKDAYFRTKQNDTWNRNGADDPVPAYWDNPYFVRYENYENDSRNRIFGNVALNYKFAPWFSVMGRVSVDHYNEIQEERIAKGSINVSQYQRFNHEYNEYNYDLLLNFQHTFASGLSLKGLIGGNVRRNTQSSILASTNGGLLIDRLYSLTNTANPMQAPTETDSTFEVDGIFASGTVGWKDLLFLDITGRRDKASTLPANNNTYYYPSASLGFVFSKLMPSATWLSYGKLRANIAEVGNSGTPYLIQDYYDVPTGINGTPLASVRNTKNNPDLKPERTISHEFGLEAAFLNNRVGFDFSYYNQRSIDQIVPLPVSNATGYTYKVINAGTIVNKGIELSAYVTPVKTKDFSWTLNLNFARNRNRVTELNGTDVLQLLDAQGGVTINATKGEAYGNIRGTDYVYLNGQREVDEDGHYVFTSTSNNTIGNVSPDWIGGVSNTLKYKNLSLSFLIDIKHGGDVFSLDMYYGLATGLYQETAGLNELGGEKRGDPNSNGGVLNKGVTADGKPNTKRITYADYGEAGYYYNPDKAFVYDASYVKLREVALTFSLPSKWLSHVNAFKGIDISLLGRNLWIIHKNLPYSDPEDGLGSGNLQGYQVGAYPTTRNIGFNVKLRF</sequence>
<dbReference type="InterPro" id="IPR023997">
    <property type="entry name" value="TonB-dep_OMP_SusC/RagA_CS"/>
</dbReference>
<keyword evidence="6 8" id="KW-0472">Membrane</keyword>
<feature type="signal peptide" evidence="10">
    <location>
        <begin position="1"/>
        <end position="20"/>
    </location>
</feature>
<dbReference type="InterPro" id="IPR039426">
    <property type="entry name" value="TonB-dep_rcpt-like"/>
</dbReference>
<evidence type="ECO:0000256" key="7">
    <source>
        <dbReference type="ARBA" id="ARBA00023237"/>
    </source>
</evidence>
<evidence type="ECO:0000313" key="13">
    <source>
        <dbReference type="Proteomes" id="UP000242818"/>
    </source>
</evidence>
<protein>
    <submittedName>
        <fullName evidence="12">TonB-linked outer membrane protein, SusC/RagA family</fullName>
    </submittedName>
</protein>
<evidence type="ECO:0000256" key="2">
    <source>
        <dbReference type="ARBA" id="ARBA00022448"/>
    </source>
</evidence>
<dbReference type="EMBL" id="FMAR01000003">
    <property type="protein sequence ID" value="SCC12765.1"/>
    <property type="molecule type" value="Genomic_DNA"/>
</dbReference>
<dbReference type="Pfam" id="PF07715">
    <property type="entry name" value="Plug"/>
    <property type="match status" value="1"/>
</dbReference>
<dbReference type="InterPro" id="IPR008969">
    <property type="entry name" value="CarboxyPept-like_regulatory"/>
</dbReference>
<keyword evidence="4 8" id="KW-0812">Transmembrane</keyword>
<evidence type="ECO:0000256" key="4">
    <source>
        <dbReference type="ARBA" id="ARBA00022692"/>
    </source>
</evidence>
<name>A0A1C4C0Z0_9BACT</name>
<dbReference type="PROSITE" id="PS52016">
    <property type="entry name" value="TONB_DEPENDENT_REC_3"/>
    <property type="match status" value="1"/>
</dbReference>
<keyword evidence="5 10" id="KW-0732">Signal</keyword>
<feature type="domain" description="TonB-dependent receptor plug" evidence="11">
    <location>
        <begin position="114"/>
        <end position="239"/>
    </location>
</feature>
<dbReference type="RefSeq" id="WP_089710421.1">
    <property type="nucleotide sequence ID" value="NZ_FMAR01000003.1"/>
</dbReference>
<evidence type="ECO:0000256" key="9">
    <source>
        <dbReference type="SAM" id="MobiDB-lite"/>
    </source>
</evidence>
<dbReference type="InterPro" id="IPR023996">
    <property type="entry name" value="TonB-dep_OMP_SusC/RagA"/>
</dbReference>
<evidence type="ECO:0000256" key="8">
    <source>
        <dbReference type="PROSITE-ProRule" id="PRU01360"/>
    </source>
</evidence>
<comment type="subcellular location">
    <subcellularLocation>
        <location evidence="1 8">Cell outer membrane</location>
        <topology evidence="1 8">Multi-pass membrane protein</topology>
    </subcellularLocation>
</comment>
<dbReference type="SUPFAM" id="SSF49464">
    <property type="entry name" value="Carboxypeptidase regulatory domain-like"/>
    <property type="match status" value="1"/>
</dbReference>
<evidence type="ECO:0000313" key="12">
    <source>
        <dbReference type="EMBL" id="SCC12765.1"/>
    </source>
</evidence>
<comment type="similarity">
    <text evidence="8">Belongs to the TonB-dependent receptor family.</text>
</comment>
<keyword evidence="3 8" id="KW-1134">Transmembrane beta strand</keyword>
<keyword evidence="2 8" id="KW-0813">Transport</keyword>
<dbReference type="InterPro" id="IPR037066">
    <property type="entry name" value="Plug_dom_sf"/>
</dbReference>
<evidence type="ECO:0000256" key="3">
    <source>
        <dbReference type="ARBA" id="ARBA00022452"/>
    </source>
</evidence>
<dbReference type="NCBIfam" id="TIGR04057">
    <property type="entry name" value="SusC_RagA_signa"/>
    <property type="match status" value="1"/>
</dbReference>
<keyword evidence="7 8" id="KW-0998">Cell outer membrane</keyword>
<proteinExistence type="inferred from homology"/>
<accession>A0A1C4C0Z0</accession>
<dbReference type="PANTHER" id="PTHR30069:SF29">
    <property type="entry name" value="HEMOGLOBIN AND HEMOGLOBIN-HAPTOGLOBIN-BINDING PROTEIN 1-RELATED"/>
    <property type="match status" value="1"/>
</dbReference>
<reference evidence="12 13" key="1">
    <citation type="submission" date="2016-08" db="EMBL/GenBank/DDBJ databases">
        <authorList>
            <person name="Seilhamer J.J."/>
        </authorList>
    </citation>
    <scope>NUCLEOTIDE SEQUENCE [LARGE SCALE GENOMIC DNA]</scope>
    <source>
        <strain evidence="12 13">A37T2</strain>
    </source>
</reference>
<feature type="region of interest" description="Disordered" evidence="9">
    <location>
        <begin position="923"/>
        <end position="942"/>
    </location>
</feature>
<evidence type="ECO:0000256" key="1">
    <source>
        <dbReference type="ARBA" id="ARBA00004571"/>
    </source>
</evidence>
<dbReference type="GO" id="GO:0009279">
    <property type="term" value="C:cell outer membrane"/>
    <property type="evidence" value="ECO:0007669"/>
    <property type="project" value="UniProtKB-SubCell"/>
</dbReference>
<evidence type="ECO:0000256" key="10">
    <source>
        <dbReference type="SAM" id="SignalP"/>
    </source>
</evidence>
<keyword evidence="13" id="KW-1185">Reference proteome</keyword>
<evidence type="ECO:0000256" key="5">
    <source>
        <dbReference type="ARBA" id="ARBA00022729"/>
    </source>
</evidence>
<dbReference type="InterPro" id="IPR012910">
    <property type="entry name" value="Plug_dom"/>
</dbReference>
<evidence type="ECO:0000259" key="11">
    <source>
        <dbReference type="Pfam" id="PF07715"/>
    </source>
</evidence>